<keyword evidence="3" id="KW-1185">Reference proteome</keyword>
<dbReference type="PANTHER" id="PTHR47099">
    <property type="entry name" value="METHYLCOBAMIDE:COM METHYLTRANSFERASE MTBA"/>
    <property type="match status" value="1"/>
</dbReference>
<evidence type="ECO:0000313" key="3">
    <source>
        <dbReference type="Proteomes" id="UP000031366"/>
    </source>
</evidence>
<dbReference type="Pfam" id="PF01208">
    <property type="entry name" value="URO-D"/>
    <property type="match status" value="1"/>
</dbReference>
<dbReference type="InterPro" id="IPR000257">
    <property type="entry name" value="Uroporphyrinogen_deCOase"/>
</dbReference>
<reference evidence="2 3" key="1">
    <citation type="journal article" date="2015" name="Infect. Genet. Evol.">
        <title>Genomic sequences of six botulinum neurotoxin-producing strains representing three clostridial species illustrate the mobility and diversity of botulinum neurotoxin genes.</title>
        <authorList>
            <person name="Smith T.J."/>
            <person name="Hill K.K."/>
            <person name="Xie G."/>
            <person name="Foley B.T."/>
            <person name="Williamson C.H."/>
            <person name="Foster J.T."/>
            <person name="Johnson S.L."/>
            <person name="Chertkov O."/>
            <person name="Teshima H."/>
            <person name="Gibbons H.S."/>
            <person name="Johnsky L.A."/>
            <person name="Karavis M.A."/>
            <person name="Smith L.A."/>
        </authorList>
    </citation>
    <scope>NUCLEOTIDE SEQUENCE [LARGE SCALE GENOMIC DNA]</scope>
    <source>
        <strain evidence="2 3">CDC 2741</strain>
    </source>
</reference>
<dbReference type="AlphaFoldDB" id="A0A0C1RD42"/>
<dbReference type="OrthoDB" id="2135496at2"/>
<gene>
    <name evidence="2" type="ORF">U732_4107</name>
</gene>
<dbReference type="EMBL" id="AYSO01000010">
    <property type="protein sequence ID" value="KIE48306.1"/>
    <property type="molecule type" value="Genomic_DNA"/>
</dbReference>
<dbReference type="STRING" id="29341.RSJ17_10615"/>
<sequence length="287" mass="32546">MNKFKCSGDDNEHIPEEILHLGISFPEAYSEKRAMTRLSKELKIYKKDNICFLPFCMTVLPEAFGAKVNLGDHKYLPRVKEYAINSLDEIDNLNTINFSLGRVKEVLDSIEELKAENSYVALKVEGTFTVITSIMEPRIFYKLLRKDEHKALEIIEKVEQGILEYIKEGVKRGTNIISYGDSSGVESIVGKNIYLSYSGKSTCNIIRNFQQVIDNSLIHVCGLTSSSLYNNDLITFNPIKYDNNLTYGEGLINILNERNSIKALGGRCIKNTNKLLNEPLAYEIILK</sequence>
<evidence type="ECO:0000313" key="2">
    <source>
        <dbReference type="EMBL" id="KIE48306.1"/>
    </source>
</evidence>
<dbReference type="PANTHER" id="PTHR47099:SF1">
    <property type="entry name" value="METHYLCOBAMIDE:COM METHYLTRANSFERASE MTBA"/>
    <property type="match status" value="1"/>
</dbReference>
<comment type="caution">
    <text evidence="2">The sequence shown here is derived from an EMBL/GenBank/DDBJ whole genome shotgun (WGS) entry which is preliminary data.</text>
</comment>
<dbReference type="InterPro" id="IPR052024">
    <property type="entry name" value="Methanogen_methyltrans"/>
</dbReference>
<protein>
    <submittedName>
        <fullName evidence="2">Uroporphyrinogen decarboxylase family protein</fullName>
    </submittedName>
</protein>
<evidence type="ECO:0000259" key="1">
    <source>
        <dbReference type="Pfam" id="PF01208"/>
    </source>
</evidence>
<dbReference type="InterPro" id="IPR038071">
    <property type="entry name" value="UROD/MetE-like_sf"/>
</dbReference>
<dbReference type="SUPFAM" id="SSF51726">
    <property type="entry name" value="UROD/MetE-like"/>
    <property type="match status" value="1"/>
</dbReference>
<dbReference type="RefSeq" id="WP_039629903.1">
    <property type="nucleotide sequence ID" value="NZ_AYSO01000010.1"/>
</dbReference>
<proteinExistence type="predicted"/>
<dbReference type="Proteomes" id="UP000031366">
    <property type="component" value="Unassembled WGS sequence"/>
</dbReference>
<dbReference type="Gene3D" id="3.20.20.210">
    <property type="match status" value="1"/>
</dbReference>
<dbReference type="GO" id="GO:0004853">
    <property type="term" value="F:uroporphyrinogen decarboxylase activity"/>
    <property type="evidence" value="ECO:0007669"/>
    <property type="project" value="InterPro"/>
</dbReference>
<feature type="domain" description="Uroporphyrinogen decarboxylase (URO-D)" evidence="1">
    <location>
        <begin position="22"/>
        <end position="243"/>
    </location>
</feature>
<name>A0A0C1RD42_9CLOT</name>
<dbReference type="GO" id="GO:0006779">
    <property type="term" value="P:porphyrin-containing compound biosynthetic process"/>
    <property type="evidence" value="ECO:0007669"/>
    <property type="project" value="InterPro"/>
</dbReference>
<organism evidence="2 3">
    <name type="scientific">Clostridium argentinense CDC 2741</name>
    <dbReference type="NCBI Taxonomy" id="1418104"/>
    <lineage>
        <taxon>Bacteria</taxon>
        <taxon>Bacillati</taxon>
        <taxon>Bacillota</taxon>
        <taxon>Clostridia</taxon>
        <taxon>Eubacteriales</taxon>
        <taxon>Clostridiaceae</taxon>
        <taxon>Clostridium</taxon>
    </lineage>
</organism>
<accession>A0A0C1RD42</accession>